<evidence type="ECO:0000256" key="3">
    <source>
        <dbReference type="ARBA" id="ARBA00010982"/>
    </source>
</evidence>
<dbReference type="InterPro" id="IPR020610">
    <property type="entry name" value="Thiolase_AS"/>
</dbReference>
<dbReference type="Proteomes" id="UP000549394">
    <property type="component" value="Unassembled WGS sequence"/>
</dbReference>
<dbReference type="InterPro" id="IPR001487">
    <property type="entry name" value="Bromodomain"/>
</dbReference>
<dbReference type="GO" id="GO:0003985">
    <property type="term" value="F:acetyl-CoA C-acetyltransferase activity"/>
    <property type="evidence" value="ECO:0007669"/>
    <property type="project" value="UniProtKB-EC"/>
</dbReference>
<evidence type="ECO:0000256" key="4">
    <source>
        <dbReference type="ARBA" id="ARBA00011881"/>
    </source>
</evidence>
<dbReference type="InterPro" id="IPR020617">
    <property type="entry name" value="Thiolase_C"/>
</dbReference>
<dbReference type="GO" id="GO:0006635">
    <property type="term" value="P:fatty acid beta-oxidation"/>
    <property type="evidence" value="ECO:0007669"/>
    <property type="project" value="TreeGrafter"/>
</dbReference>
<keyword evidence="12" id="KW-0012">Acyltransferase</keyword>
<feature type="compositionally biased region" description="Basic residues" evidence="14">
    <location>
        <begin position="542"/>
        <end position="551"/>
    </location>
</feature>
<evidence type="ECO:0000256" key="2">
    <source>
        <dbReference type="ARBA" id="ARBA00005189"/>
    </source>
</evidence>
<evidence type="ECO:0000256" key="6">
    <source>
        <dbReference type="ARBA" id="ARBA00022679"/>
    </source>
</evidence>
<feature type="domain" description="Bromo" evidence="15">
    <location>
        <begin position="601"/>
        <end position="671"/>
    </location>
</feature>
<dbReference type="GO" id="GO:0005739">
    <property type="term" value="C:mitochondrion"/>
    <property type="evidence" value="ECO:0007669"/>
    <property type="project" value="UniProtKB-SubCell"/>
</dbReference>
<dbReference type="CDD" id="cd00751">
    <property type="entry name" value="thiolase"/>
    <property type="match status" value="1"/>
</dbReference>
<dbReference type="InterPro" id="IPR020613">
    <property type="entry name" value="Thiolase_CS"/>
</dbReference>
<feature type="compositionally biased region" description="Polar residues" evidence="14">
    <location>
        <begin position="488"/>
        <end position="497"/>
    </location>
</feature>
<keyword evidence="6" id="KW-0808">Transferase</keyword>
<dbReference type="PROSITE" id="PS00099">
    <property type="entry name" value="THIOLASE_3"/>
    <property type="match status" value="1"/>
</dbReference>
<dbReference type="AlphaFoldDB" id="A0A7I8W2G9"/>
<sequence length="1085" mass="120034">MAEPAAPDASKRRKSGCQLRKYFLDLIAGKFTPESNDPLDQWTIKEKLAVASAVQKHGDQNWPAVVRICKPLAEKYRKDDFFNTKTCAAMYNRLLEQFDTKRKRIEKNFEAPASSNALTASNGQDKSIVDQIVQKLTIDRIEQLKGLIPKYHEVYDQIEADLEACDRDDFERNPETDFLCQVEILQELGYKLDDERCKVIWNFDDQGCTFVLPKATKEETQLALDKNVCPPGNIWCQLVDGNKFVTLGREVDFKSCSRPPVAVDMWDLLKVMESNVVDSTKTPWLPLKEINRVSITPKGDDELIYVKNSFKLIWKKATDADETDSPNLDLEDALAVIKQQEEEDKRKASVSLPATEEKDVADIKIEPSIIGTLEEKKIICTEETIEEAVDNEMTIVDVSTVESELNNETKQDTPTVSNEKIESPTSDIEVTEAPTNNTIKQEEETEKEPDVLENATESSTGEASRRIIKNIINEKEEKSLEDDEIFTKPQSVKSNEQQPEESVDVIEPPKEIKEEVKEGEDKIIEVVSPKTPTTPQPAKSVNNKKTKRRSSRIRDFRKDSTASDSQESIPPSPVTADSDTEAEREQRVWRKTAMLMYREISQHKYANPFMKPVTDTQVPGYSKLIFKPMDLSTIRKNIENGLIKNHNELRRDVLLMLANARMFNTEDEQVFDMAGSMMTDVIEGLLNILKRYASTNVPKEVVIVSAARTPIGCFQSSLSSMTAPELGTVAIKGAIDRAGIQATDIEEVYMGQVIQARAKQAPTRQAALGAKCSDTTPCTTINKVCASGMKAIMMAAQSLMLGHRKVMIAGGMESMSNVPYYMARGATPYGGITVNDGIVFDGLTDAYDNCHMGVCAENTVTQMGITREEQDEYAIRSYKKSQASMENGIFAKEIVPVTIKTRKGETIVEKDEEPLRVNFDKISQLKAVFKRENGTVTAGNASTLNDGACALVLMTAEEAAKRNLKPIAKILSFTDAATKPIDFPIAPAFAVPPALEMANLKVEDIASFEVNEAFAAVVIANAKMMNLDMSKVNIHGGAVSIGHPIGMSGARITASLAQQLSPGQKGVAGICNGGGGASAIVIEKL</sequence>
<name>A0A7I8W2G9_9ANNE</name>
<dbReference type="Gene3D" id="1.20.920.10">
    <property type="entry name" value="Bromodomain-like"/>
    <property type="match status" value="1"/>
</dbReference>
<dbReference type="PANTHER" id="PTHR18919">
    <property type="entry name" value="ACETYL-COA C-ACYLTRANSFERASE"/>
    <property type="match status" value="1"/>
</dbReference>
<evidence type="ECO:0000256" key="10">
    <source>
        <dbReference type="ARBA" id="ARBA00023117"/>
    </source>
</evidence>
<keyword evidence="10 13" id="KW-0103">Bromodomain</keyword>
<dbReference type="EC" id="2.3.1.9" evidence="5"/>
<dbReference type="PROSITE" id="PS00098">
    <property type="entry name" value="THIOLASE_1"/>
    <property type="match status" value="1"/>
</dbReference>
<dbReference type="SMART" id="SM00297">
    <property type="entry name" value="BROMO"/>
    <property type="match status" value="1"/>
</dbReference>
<dbReference type="Gene3D" id="3.40.47.10">
    <property type="match status" value="1"/>
</dbReference>
<dbReference type="InterPro" id="IPR002155">
    <property type="entry name" value="Thiolase"/>
</dbReference>
<dbReference type="InterPro" id="IPR020616">
    <property type="entry name" value="Thiolase_N"/>
</dbReference>
<keyword evidence="7" id="KW-0479">Metal-binding</keyword>
<dbReference type="InterPro" id="IPR016039">
    <property type="entry name" value="Thiolase-like"/>
</dbReference>
<dbReference type="OrthoDB" id="5404651at2759"/>
<dbReference type="FunFam" id="3.40.47.10:FF:000007">
    <property type="entry name" value="acetyl-CoA acetyltransferase, mitochondrial"/>
    <property type="match status" value="1"/>
</dbReference>
<evidence type="ECO:0000256" key="5">
    <source>
        <dbReference type="ARBA" id="ARBA00012705"/>
    </source>
</evidence>
<feature type="compositionally biased region" description="Basic and acidic residues" evidence="14">
    <location>
        <begin position="552"/>
        <end position="561"/>
    </location>
</feature>
<evidence type="ECO:0000256" key="9">
    <source>
        <dbReference type="ARBA" id="ARBA00022958"/>
    </source>
</evidence>
<dbReference type="Pfam" id="PF00108">
    <property type="entry name" value="Thiolase_N"/>
    <property type="match status" value="1"/>
</dbReference>
<evidence type="ECO:0000313" key="17">
    <source>
        <dbReference type="Proteomes" id="UP000549394"/>
    </source>
</evidence>
<protein>
    <recommendedName>
        <fullName evidence="5">acetyl-CoA C-acetyltransferase</fullName>
        <ecNumber evidence="5">2.3.1.9</ecNumber>
    </recommendedName>
</protein>
<accession>A0A7I8W2G9</accession>
<evidence type="ECO:0000256" key="7">
    <source>
        <dbReference type="ARBA" id="ARBA00022723"/>
    </source>
</evidence>
<feature type="compositionally biased region" description="Polar residues" evidence="14">
    <location>
        <begin position="530"/>
        <end position="541"/>
    </location>
</feature>
<evidence type="ECO:0000256" key="13">
    <source>
        <dbReference type="PROSITE-ProRule" id="PRU00035"/>
    </source>
</evidence>
<evidence type="ECO:0000256" key="14">
    <source>
        <dbReference type="SAM" id="MobiDB-lite"/>
    </source>
</evidence>
<feature type="compositionally biased region" description="Polar residues" evidence="14">
    <location>
        <begin position="401"/>
        <end position="439"/>
    </location>
</feature>
<keyword evidence="11" id="KW-0496">Mitochondrion</keyword>
<dbReference type="PRINTS" id="PR00503">
    <property type="entry name" value="BROMODOMAIN"/>
</dbReference>
<comment type="pathway">
    <text evidence="2">Lipid metabolism.</text>
</comment>
<dbReference type="Pfam" id="PF00439">
    <property type="entry name" value="Bromodomain"/>
    <property type="match status" value="1"/>
</dbReference>
<feature type="region of interest" description="Disordered" evidence="14">
    <location>
        <begin position="401"/>
        <end position="465"/>
    </location>
</feature>
<keyword evidence="8" id="KW-0809">Transit peptide</keyword>
<dbReference type="InterPro" id="IPR020615">
    <property type="entry name" value="Thiolase_acyl_enz_int_AS"/>
</dbReference>
<comment type="subcellular location">
    <subcellularLocation>
        <location evidence="1">Mitochondrion</location>
    </subcellularLocation>
</comment>
<comment type="similarity">
    <text evidence="3">Belongs to the thiolase-like superfamily. Thiolase family.</text>
</comment>
<feature type="region of interest" description="Disordered" evidence="14">
    <location>
        <begin position="479"/>
        <end position="586"/>
    </location>
</feature>
<evidence type="ECO:0000256" key="12">
    <source>
        <dbReference type="ARBA" id="ARBA00023315"/>
    </source>
</evidence>
<evidence type="ECO:0000259" key="15">
    <source>
        <dbReference type="PROSITE" id="PS50014"/>
    </source>
</evidence>
<evidence type="ECO:0000313" key="16">
    <source>
        <dbReference type="EMBL" id="CAD5121873.1"/>
    </source>
</evidence>
<evidence type="ECO:0000256" key="1">
    <source>
        <dbReference type="ARBA" id="ARBA00004173"/>
    </source>
</evidence>
<evidence type="ECO:0000256" key="11">
    <source>
        <dbReference type="ARBA" id="ARBA00023128"/>
    </source>
</evidence>
<gene>
    <name evidence="16" type="ORF">DGYR_LOCUS9769</name>
</gene>
<dbReference type="InterPro" id="IPR036427">
    <property type="entry name" value="Bromodomain-like_sf"/>
</dbReference>
<dbReference type="PANTHER" id="PTHR18919:SF156">
    <property type="entry name" value="ACETYL-COA ACETYLTRANSFERASE, MITOCHONDRIAL"/>
    <property type="match status" value="1"/>
</dbReference>
<evidence type="ECO:0000256" key="8">
    <source>
        <dbReference type="ARBA" id="ARBA00022946"/>
    </source>
</evidence>
<dbReference type="PROSITE" id="PS50014">
    <property type="entry name" value="BROMODOMAIN_2"/>
    <property type="match status" value="1"/>
</dbReference>
<reference evidence="16 17" key="1">
    <citation type="submission" date="2020-08" db="EMBL/GenBank/DDBJ databases">
        <authorList>
            <person name="Hejnol A."/>
        </authorList>
    </citation>
    <scope>NUCLEOTIDE SEQUENCE [LARGE SCALE GENOMIC DNA]</scope>
</reference>
<feature type="compositionally biased region" description="Basic and acidic residues" evidence="14">
    <location>
        <begin position="507"/>
        <end position="524"/>
    </location>
</feature>
<dbReference type="NCBIfam" id="TIGR01930">
    <property type="entry name" value="AcCoA-C-Actrans"/>
    <property type="match status" value="1"/>
</dbReference>
<dbReference type="EMBL" id="CAJFCJ010000015">
    <property type="protein sequence ID" value="CAD5121873.1"/>
    <property type="molecule type" value="Genomic_DNA"/>
</dbReference>
<comment type="subunit">
    <text evidence="4">Homotetramer.</text>
</comment>
<dbReference type="GO" id="GO:0046872">
    <property type="term" value="F:metal ion binding"/>
    <property type="evidence" value="ECO:0007669"/>
    <property type="project" value="UniProtKB-KW"/>
</dbReference>
<organism evidence="16 17">
    <name type="scientific">Dimorphilus gyrociliatus</name>
    <dbReference type="NCBI Taxonomy" id="2664684"/>
    <lineage>
        <taxon>Eukaryota</taxon>
        <taxon>Metazoa</taxon>
        <taxon>Spiralia</taxon>
        <taxon>Lophotrochozoa</taxon>
        <taxon>Annelida</taxon>
        <taxon>Polychaeta</taxon>
        <taxon>Polychaeta incertae sedis</taxon>
        <taxon>Dinophilidae</taxon>
        <taxon>Dimorphilus</taxon>
    </lineage>
</organism>
<dbReference type="SUPFAM" id="SSF53901">
    <property type="entry name" value="Thiolase-like"/>
    <property type="match status" value="2"/>
</dbReference>
<keyword evidence="9" id="KW-0630">Potassium</keyword>
<keyword evidence="17" id="KW-1185">Reference proteome</keyword>
<dbReference type="PROSITE" id="PS00737">
    <property type="entry name" value="THIOLASE_2"/>
    <property type="match status" value="1"/>
</dbReference>
<comment type="caution">
    <text evidence="16">The sequence shown here is derived from an EMBL/GenBank/DDBJ whole genome shotgun (WGS) entry which is preliminary data.</text>
</comment>
<dbReference type="Pfam" id="PF02803">
    <property type="entry name" value="Thiolase_C"/>
    <property type="match status" value="1"/>
</dbReference>
<dbReference type="SUPFAM" id="SSF47370">
    <property type="entry name" value="Bromodomain"/>
    <property type="match status" value="1"/>
</dbReference>
<proteinExistence type="inferred from homology"/>